<reference evidence="1" key="1">
    <citation type="submission" date="2021-06" db="EMBL/GenBank/DDBJ databases">
        <authorList>
            <person name="Kallberg Y."/>
            <person name="Tangrot J."/>
            <person name="Rosling A."/>
        </authorList>
    </citation>
    <scope>NUCLEOTIDE SEQUENCE</scope>
    <source>
        <strain evidence="1">MA461A</strain>
    </source>
</reference>
<dbReference type="Proteomes" id="UP000789920">
    <property type="component" value="Unassembled WGS sequence"/>
</dbReference>
<organism evidence="1 2">
    <name type="scientific">Racocetra persica</name>
    <dbReference type="NCBI Taxonomy" id="160502"/>
    <lineage>
        <taxon>Eukaryota</taxon>
        <taxon>Fungi</taxon>
        <taxon>Fungi incertae sedis</taxon>
        <taxon>Mucoromycota</taxon>
        <taxon>Glomeromycotina</taxon>
        <taxon>Glomeromycetes</taxon>
        <taxon>Diversisporales</taxon>
        <taxon>Gigasporaceae</taxon>
        <taxon>Racocetra</taxon>
    </lineage>
</organism>
<proteinExistence type="predicted"/>
<name>A0ACA9SP63_9GLOM</name>
<evidence type="ECO:0000313" key="1">
    <source>
        <dbReference type="EMBL" id="CAG8844026.1"/>
    </source>
</evidence>
<gene>
    <name evidence="1" type="ORF">RPERSI_LOCUS33029</name>
</gene>
<feature type="non-terminal residue" evidence="1">
    <location>
        <position position="216"/>
    </location>
</feature>
<comment type="caution">
    <text evidence="1">The sequence shown here is derived from an EMBL/GenBank/DDBJ whole genome shotgun (WGS) entry which is preliminary data.</text>
</comment>
<sequence>QIFFFMLSSIVKWLLDSVARQSSRSSIEIIVFYLIIASFIYGSLFRSPTEFDFFKVREIDFVQVISYPNTNEFVILSNPDLISQASRIRLNQVIVKTQLEEPIILIFPHQPTIVQKSLESFARFQELVEKRIYISDWTDKLYYNVDGPYSAYADTWLMNFRTTFHTDFSASEITKTYTYENSTALPILDVIFSHQSSPKASLYLIVDVASSKIFRV</sequence>
<dbReference type="EMBL" id="CAJVQC010140779">
    <property type="protein sequence ID" value="CAG8844026.1"/>
    <property type="molecule type" value="Genomic_DNA"/>
</dbReference>
<accession>A0ACA9SP63</accession>
<protein>
    <submittedName>
        <fullName evidence="1">7723_t:CDS:1</fullName>
    </submittedName>
</protein>
<keyword evidence="2" id="KW-1185">Reference proteome</keyword>
<feature type="non-terminal residue" evidence="1">
    <location>
        <position position="1"/>
    </location>
</feature>
<evidence type="ECO:0000313" key="2">
    <source>
        <dbReference type="Proteomes" id="UP000789920"/>
    </source>
</evidence>